<protein>
    <submittedName>
        <fullName evidence="2">Uncharacterized protein</fullName>
    </submittedName>
</protein>
<dbReference type="AlphaFoldDB" id="A0A1V4ARI1"/>
<dbReference type="Proteomes" id="UP000189681">
    <property type="component" value="Unassembled WGS sequence"/>
</dbReference>
<keyword evidence="1" id="KW-0175">Coiled coil</keyword>
<name>A0A1V4ARI1_9BACT</name>
<proteinExistence type="predicted"/>
<accession>A0A1V4ARI1</accession>
<dbReference type="EMBL" id="AYTS01000121">
    <property type="protein sequence ID" value="OOP55738.1"/>
    <property type="molecule type" value="Genomic_DNA"/>
</dbReference>
<evidence type="ECO:0000256" key="1">
    <source>
        <dbReference type="SAM" id="Coils"/>
    </source>
</evidence>
<organism evidence="2 3">
    <name type="scientific">Candidatus Brocadia carolinensis</name>
    <dbReference type="NCBI Taxonomy" id="1004156"/>
    <lineage>
        <taxon>Bacteria</taxon>
        <taxon>Pseudomonadati</taxon>
        <taxon>Planctomycetota</taxon>
        <taxon>Candidatus Brocadiia</taxon>
        <taxon>Candidatus Brocadiales</taxon>
        <taxon>Candidatus Brocadiaceae</taxon>
        <taxon>Candidatus Brocadia</taxon>
    </lineage>
</organism>
<evidence type="ECO:0000313" key="2">
    <source>
        <dbReference type="EMBL" id="OOP55738.1"/>
    </source>
</evidence>
<sequence length="97" mass="11474">MSLEKELENEKTIKVSLESELEEFRKQVEITQQLIIENERTCKKLEESQTPYEKKIRELKSELTKAQIEATKAKQELIGLKITQLVERKKQKSPMKQ</sequence>
<reference evidence="2 3" key="1">
    <citation type="journal article" date="2017" name="Water Res.">
        <title>Discovery and metagenomic analysis of an anammox bacterial enrichment related to Candidatus "Brocadia caroliniensis" in a full-scale glycerol-fed nitritation-denitritation separate centrate treatment process.</title>
        <authorList>
            <person name="Park H."/>
            <person name="Brotto A.C."/>
            <person name="van Loosdrecht M.C."/>
            <person name="Chandran K."/>
        </authorList>
    </citation>
    <scope>NUCLEOTIDE SEQUENCE [LARGE SCALE GENOMIC DNA]</scope>
    <source>
        <strain evidence="2">26THWARD</strain>
    </source>
</reference>
<gene>
    <name evidence="2" type="ORF">AYP45_13140</name>
</gene>
<comment type="caution">
    <text evidence="2">The sequence shown here is derived from an EMBL/GenBank/DDBJ whole genome shotgun (WGS) entry which is preliminary data.</text>
</comment>
<evidence type="ECO:0000313" key="3">
    <source>
        <dbReference type="Proteomes" id="UP000189681"/>
    </source>
</evidence>
<feature type="coiled-coil region" evidence="1">
    <location>
        <begin position="7"/>
        <end position="76"/>
    </location>
</feature>